<name>A0A238UEX6_9FLAO</name>
<protein>
    <submittedName>
        <fullName evidence="1">Uncharacterized protein</fullName>
    </submittedName>
</protein>
<accession>A0A238UEX6</accession>
<dbReference type="RefSeq" id="WP_095074916.1">
    <property type="nucleotide sequence ID" value="NZ_LT899436.1"/>
</dbReference>
<reference evidence="1 2" key="1">
    <citation type="submission" date="2017-07" db="EMBL/GenBank/DDBJ databases">
        <authorList>
            <person name="Sun Z.S."/>
            <person name="Albrecht U."/>
            <person name="Echele G."/>
            <person name="Lee C.C."/>
        </authorList>
    </citation>
    <scope>NUCLEOTIDE SEQUENCE [LARGE SCALE GENOMIC DNA]</scope>
    <source>
        <strain evidence="2">type strain: KCTC 22618</strain>
    </source>
</reference>
<organism evidence="1 2">
    <name type="scientific">Tenacibaculum jejuense</name>
    <dbReference type="NCBI Taxonomy" id="584609"/>
    <lineage>
        <taxon>Bacteria</taxon>
        <taxon>Pseudomonadati</taxon>
        <taxon>Bacteroidota</taxon>
        <taxon>Flavobacteriia</taxon>
        <taxon>Flavobacteriales</taxon>
        <taxon>Flavobacteriaceae</taxon>
        <taxon>Tenacibaculum</taxon>
    </lineage>
</organism>
<keyword evidence="2" id="KW-1185">Reference proteome</keyword>
<sequence>MNNKTLISKRYVDKKELIDKAKEIAESLNFQILTENLYTELDDLNFYIDIDEEATYLITFWSMEENEFKRDEIVINGQKYFIVIDLDHDSEALPYLNKFLREFLKIYPEMLVGDESLDDFYSIREIENKDNLPNWLLV</sequence>
<dbReference type="EMBL" id="LT899436">
    <property type="protein sequence ID" value="SNR17729.1"/>
    <property type="molecule type" value="Genomic_DNA"/>
</dbReference>
<proteinExistence type="predicted"/>
<evidence type="ECO:0000313" key="2">
    <source>
        <dbReference type="Proteomes" id="UP000215214"/>
    </source>
</evidence>
<gene>
    <name evidence="1" type="ORF">TJEJU_4107</name>
</gene>
<dbReference type="KEGG" id="tje:TJEJU_4107"/>
<dbReference type="Proteomes" id="UP000215214">
    <property type="component" value="Chromosome TJEJU"/>
</dbReference>
<dbReference type="AlphaFoldDB" id="A0A238UEX6"/>
<evidence type="ECO:0000313" key="1">
    <source>
        <dbReference type="EMBL" id="SNR17729.1"/>
    </source>
</evidence>
<dbReference type="OrthoDB" id="1441658at2"/>